<protein>
    <recommendedName>
        <fullName evidence="1">Reverse transcriptase domain-containing protein</fullName>
    </recommendedName>
</protein>
<dbReference type="InterPro" id="IPR041577">
    <property type="entry name" value="RT_RNaseH_2"/>
</dbReference>
<proteinExistence type="predicted"/>
<accession>A0A0G4I5A8</accession>
<dbReference type="InterPro" id="IPR043502">
    <property type="entry name" value="DNA/RNA_pol_sf"/>
</dbReference>
<dbReference type="InterPro" id="IPR051320">
    <property type="entry name" value="Viral_Replic_Matur_Polypro"/>
</dbReference>
<name>A0A0G4I5A8_9ALVE</name>
<sequence>MTLVLASLPREIALVYVDDVIIFSCSHAEHLQDLREVFTLVCAAGLKLRLEKAQIGKAQVEYLGHTVSAHGVHPSRKNMEKVKNWPTPTDRPSQGLRTFVYLCNYYRTFMEGFARIAHPLNQLLRPFDENKQPLPFVWTAAADEAFRELRNRLTEPPILSFPDMHTPFIVKLDACNISIGGVLV</sequence>
<dbReference type="PANTHER" id="PTHR33064:SF37">
    <property type="entry name" value="RIBONUCLEASE H"/>
    <property type="match status" value="1"/>
</dbReference>
<dbReference type="SUPFAM" id="SSF56672">
    <property type="entry name" value="DNA/RNA polymerases"/>
    <property type="match status" value="1"/>
</dbReference>
<dbReference type="PhylomeDB" id="A0A0G4I5A8"/>
<dbReference type="Gene3D" id="3.30.70.270">
    <property type="match status" value="2"/>
</dbReference>
<feature type="domain" description="Reverse transcriptase" evidence="1">
    <location>
        <begin position="1"/>
        <end position="67"/>
    </location>
</feature>
<dbReference type="Pfam" id="PF17919">
    <property type="entry name" value="RT_RNaseH_2"/>
    <property type="match status" value="1"/>
</dbReference>
<dbReference type="InterPro" id="IPR000477">
    <property type="entry name" value="RT_dom"/>
</dbReference>
<gene>
    <name evidence="2" type="ORF">Cvel_11101</name>
</gene>
<dbReference type="EMBL" id="CDMZ01005161">
    <property type="protein sequence ID" value="CEM52144.1"/>
    <property type="molecule type" value="Genomic_DNA"/>
</dbReference>
<reference evidence="2" key="1">
    <citation type="submission" date="2014-11" db="EMBL/GenBank/DDBJ databases">
        <authorList>
            <person name="Otto D Thomas"/>
            <person name="Naeem Raeece"/>
        </authorList>
    </citation>
    <scope>NUCLEOTIDE SEQUENCE</scope>
</reference>
<dbReference type="VEuPathDB" id="CryptoDB:Cvel_11101"/>
<dbReference type="PROSITE" id="PS50878">
    <property type="entry name" value="RT_POL"/>
    <property type="match status" value="1"/>
</dbReference>
<dbReference type="FunFam" id="3.30.70.270:FF:000020">
    <property type="entry name" value="Transposon Tf2-6 polyprotein-like Protein"/>
    <property type="match status" value="1"/>
</dbReference>
<dbReference type="Pfam" id="PF00078">
    <property type="entry name" value="RVT_1"/>
    <property type="match status" value="1"/>
</dbReference>
<evidence type="ECO:0000313" key="2">
    <source>
        <dbReference type="EMBL" id="CEM52144.1"/>
    </source>
</evidence>
<dbReference type="PANTHER" id="PTHR33064">
    <property type="entry name" value="POL PROTEIN"/>
    <property type="match status" value="1"/>
</dbReference>
<dbReference type="AlphaFoldDB" id="A0A0G4I5A8"/>
<organism evidence="2">
    <name type="scientific">Chromera velia CCMP2878</name>
    <dbReference type="NCBI Taxonomy" id="1169474"/>
    <lineage>
        <taxon>Eukaryota</taxon>
        <taxon>Sar</taxon>
        <taxon>Alveolata</taxon>
        <taxon>Colpodellida</taxon>
        <taxon>Chromeraceae</taxon>
        <taxon>Chromera</taxon>
    </lineage>
</organism>
<evidence type="ECO:0000259" key="1">
    <source>
        <dbReference type="PROSITE" id="PS50878"/>
    </source>
</evidence>
<dbReference type="InterPro" id="IPR043128">
    <property type="entry name" value="Rev_trsase/Diguanyl_cyclase"/>
</dbReference>